<feature type="transmembrane region" description="Helical" evidence="1">
    <location>
        <begin position="81"/>
        <end position="101"/>
    </location>
</feature>
<evidence type="ECO:0000313" key="2">
    <source>
        <dbReference type="EMBL" id="CAD6193779.1"/>
    </source>
</evidence>
<dbReference type="EMBL" id="CAJGYM010000038">
    <property type="protein sequence ID" value="CAD6193779.1"/>
    <property type="molecule type" value="Genomic_DNA"/>
</dbReference>
<keyword evidence="1" id="KW-1133">Transmembrane helix</keyword>
<proteinExistence type="predicted"/>
<evidence type="ECO:0008006" key="4">
    <source>
        <dbReference type="Google" id="ProtNLM"/>
    </source>
</evidence>
<organism evidence="2 3">
    <name type="scientific">Caenorhabditis auriculariae</name>
    <dbReference type="NCBI Taxonomy" id="2777116"/>
    <lineage>
        <taxon>Eukaryota</taxon>
        <taxon>Metazoa</taxon>
        <taxon>Ecdysozoa</taxon>
        <taxon>Nematoda</taxon>
        <taxon>Chromadorea</taxon>
        <taxon>Rhabditida</taxon>
        <taxon>Rhabditina</taxon>
        <taxon>Rhabditomorpha</taxon>
        <taxon>Rhabditoidea</taxon>
        <taxon>Rhabditidae</taxon>
        <taxon>Peloderinae</taxon>
        <taxon>Caenorhabditis</taxon>
    </lineage>
</organism>
<evidence type="ECO:0000313" key="3">
    <source>
        <dbReference type="Proteomes" id="UP000835052"/>
    </source>
</evidence>
<protein>
    <recommendedName>
        <fullName evidence="4">G protein-coupled receptor</fullName>
    </recommendedName>
</protein>
<sequence>MVEVYVGDFPKWMPRIFSGLSFIFNSFLIHIICHQNKSRISRTYRSLLISFCIFDICYSASDLMTGMNRKVAEIAFLVRCSFIGLSYGILELHFIYRYIILCRPSMTKLFSKFYILLMFFFISINGFFFGAAAWVIFDIEETKEFIRDDFYQNYHADVSQVVMVTLHYRAREASTLMRTYLSLLLTNISSVAAVATYFILGTKIVQYLRRSSISAAARALHRQLFTALVVQSSIPFVVSLLPCLVTWFTPLFGVSIGRFNNYYTIPMFSAFPCCDPIAIAFIVAEYRRYIYGLIPRPRKELHKIASSSNHVFTLQIIL</sequence>
<gene>
    <name evidence="2" type="ORF">CAUJ_LOCUS9698</name>
</gene>
<comment type="caution">
    <text evidence="2">The sequence shown here is derived from an EMBL/GenBank/DDBJ whole genome shotgun (WGS) entry which is preliminary data.</text>
</comment>
<dbReference type="Proteomes" id="UP000835052">
    <property type="component" value="Unassembled WGS sequence"/>
</dbReference>
<feature type="transmembrane region" description="Helical" evidence="1">
    <location>
        <begin position="268"/>
        <end position="286"/>
    </location>
</feature>
<dbReference type="Pfam" id="PF10326">
    <property type="entry name" value="7TM_GPCR_Str"/>
    <property type="match status" value="1"/>
</dbReference>
<keyword evidence="1" id="KW-0812">Transmembrane</keyword>
<feature type="transmembrane region" description="Helical" evidence="1">
    <location>
        <begin position="44"/>
        <end position="61"/>
    </location>
</feature>
<keyword evidence="1" id="KW-0472">Membrane</keyword>
<feature type="transmembrane region" description="Helical" evidence="1">
    <location>
        <begin position="12"/>
        <end position="32"/>
    </location>
</feature>
<feature type="transmembrane region" description="Helical" evidence="1">
    <location>
        <begin position="113"/>
        <end position="137"/>
    </location>
</feature>
<dbReference type="InterPro" id="IPR019423">
    <property type="entry name" value="7TM_GPCR_serpentine_rcpt_Srj"/>
</dbReference>
<reference evidence="2" key="1">
    <citation type="submission" date="2020-10" db="EMBL/GenBank/DDBJ databases">
        <authorList>
            <person name="Kikuchi T."/>
        </authorList>
    </citation>
    <scope>NUCLEOTIDE SEQUENCE</scope>
    <source>
        <strain evidence="2">NKZ352</strain>
    </source>
</reference>
<accession>A0A8S1HD71</accession>
<feature type="transmembrane region" description="Helical" evidence="1">
    <location>
        <begin position="180"/>
        <end position="200"/>
    </location>
</feature>
<name>A0A8S1HD71_9PELO</name>
<dbReference type="PANTHER" id="PTHR45907:SF1">
    <property type="entry name" value="SERPENTINE RECEPTOR, CLASS J"/>
    <property type="match status" value="1"/>
</dbReference>
<feature type="transmembrane region" description="Helical" evidence="1">
    <location>
        <begin position="224"/>
        <end position="248"/>
    </location>
</feature>
<dbReference type="PANTHER" id="PTHR45907">
    <property type="entry name" value="SERPENTINE RECEPTOR, CLASS J"/>
    <property type="match status" value="1"/>
</dbReference>
<dbReference type="InterPro" id="IPR019428">
    <property type="entry name" value="7TM_GPCR_serpentine_rcpt_Str"/>
</dbReference>
<keyword evidence="3" id="KW-1185">Reference proteome</keyword>
<evidence type="ECO:0000256" key="1">
    <source>
        <dbReference type="SAM" id="Phobius"/>
    </source>
</evidence>
<dbReference type="Pfam" id="PF10319">
    <property type="entry name" value="7TM_GPCR_Srj"/>
    <property type="match status" value="1"/>
</dbReference>
<dbReference type="AlphaFoldDB" id="A0A8S1HD71"/>
<dbReference type="SUPFAM" id="SSF81321">
    <property type="entry name" value="Family A G protein-coupled receptor-like"/>
    <property type="match status" value="1"/>
</dbReference>